<dbReference type="PROSITE" id="PS51093">
    <property type="entry name" value="PTS_EIIA_TYPE_1"/>
    <property type="match status" value="1"/>
</dbReference>
<evidence type="ECO:0000256" key="7">
    <source>
        <dbReference type="ARBA" id="ARBA00022692"/>
    </source>
</evidence>
<evidence type="ECO:0000313" key="16">
    <source>
        <dbReference type="EMBL" id="TCZ79462.1"/>
    </source>
</evidence>
<reference evidence="16 17" key="1">
    <citation type="submission" date="2019-03" db="EMBL/GenBank/DDBJ databases">
        <authorList>
            <person name="Kim M.K.M."/>
        </authorList>
    </citation>
    <scope>NUCLEOTIDE SEQUENCE [LARGE SCALE GENOMIC DNA]</scope>
    <source>
        <strain evidence="16 17">18JY21-1</strain>
    </source>
</reference>
<evidence type="ECO:0000259" key="15">
    <source>
        <dbReference type="PROSITE" id="PS51103"/>
    </source>
</evidence>
<sequence length="622" mass="67755">MNWMGFLQQLGRALMLPTIALPLAAVLLFLGTWPWDLIHADSVGHVFTLGGQTIFTYLPYIFAVGVALGLTEAAAIAGMSALLGYFLYTELTEQMLGPGFQLGVVGGIIMGIITAFIHNRFKGIKFPEYIQFFGGPRSVPIVTGIAAIAFSYATGLVGNYVLKWLLHLGEVLLGMGGFGAFLYGVMSRLLVPTGLHHILNNVFMFQVGSYKSPSGLIVQGDLTRFFEGDPTAGMYMAGLYPIMLFALPAIAFAIIGESREDLKAKIKATFLTAALASFLTGVTEPIEFAFLFVAPYLFVVHAILSGLSMWIATALDIHHGYSYSAGAIDYLLNFHLSKNALLLIPIGLIYGAIYYNLFRWSIRKFRIPTPGREEGSSLEEWADDIPSRAPLIVQALGGKENISKIDACITRLRLTLTNIRLLDVNALRNLGAVGVIRLGGGNVQVVFGTYSELIKEEISKVLRKDMRLVSFHSPVQGRMIPLTDVPDRIFAGGMVGGGVAFMPERGELLSPVDGKIIHVYPSHHALGIETPEGVEVLLHIGINTSDLPGDWFEAQVNAGDAVETGQLLIKFQLDQIKKHCTSIATPMVITNSKIVKSWSFAPYKAVKKGQKSVMSVVLQNRE</sequence>
<dbReference type="Pfam" id="PF00367">
    <property type="entry name" value="PTS_EIIB"/>
    <property type="match status" value="1"/>
</dbReference>
<keyword evidence="17" id="KW-1185">Reference proteome</keyword>
<keyword evidence="4 16" id="KW-0762">Sugar transport</keyword>
<evidence type="ECO:0000256" key="2">
    <source>
        <dbReference type="ARBA" id="ARBA00022448"/>
    </source>
</evidence>
<dbReference type="GO" id="GO:0005886">
    <property type="term" value="C:plasma membrane"/>
    <property type="evidence" value="ECO:0007669"/>
    <property type="project" value="UniProtKB-SubCell"/>
</dbReference>
<dbReference type="AlphaFoldDB" id="A0A4V2WPH9"/>
<feature type="active site" description="Phosphocysteine intermediate; for EIIB activity" evidence="11">
    <location>
        <position position="408"/>
    </location>
</feature>
<feature type="domain" description="PTS EIIC type-1" evidence="15">
    <location>
        <begin position="1"/>
        <end position="374"/>
    </location>
</feature>
<dbReference type="InterPro" id="IPR036878">
    <property type="entry name" value="Glu_permease_IIB"/>
</dbReference>
<evidence type="ECO:0000256" key="3">
    <source>
        <dbReference type="ARBA" id="ARBA00022475"/>
    </source>
</evidence>
<keyword evidence="9 12" id="KW-1133">Transmembrane helix</keyword>
<accession>A0A4V2WPH9</accession>
<feature type="transmembrane region" description="Helical" evidence="12">
    <location>
        <begin position="100"/>
        <end position="118"/>
    </location>
</feature>
<feature type="transmembrane region" description="Helical" evidence="12">
    <location>
        <begin position="138"/>
        <end position="157"/>
    </location>
</feature>
<name>A0A4V2WPH9_9BACL</name>
<gene>
    <name evidence="16" type="ORF">E0485_06275</name>
</gene>
<dbReference type="InterPro" id="IPR018113">
    <property type="entry name" value="PTrfase_EIIB_Cys"/>
</dbReference>
<dbReference type="InterPro" id="IPR050429">
    <property type="entry name" value="PTS_Glucose_EIICBA"/>
</dbReference>
<dbReference type="PANTHER" id="PTHR30009:SF4">
    <property type="entry name" value="PTS SYSTEM N-ACETYLGLUCOSAMINE-SPECIFIC EIICBA COMPONENT"/>
    <property type="match status" value="1"/>
</dbReference>
<comment type="subcellular location">
    <subcellularLocation>
        <location evidence="1">Cell membrane</location>
        <topology evidence="1">Multi-pass membrane protein</topology>
    </subcellularLocation>
</comment>
<dbReference type="PROSITE" id="PS51103">
    <property type="entry name" value="PTS_EIIC_TYPE_1"/>
    <property type="match status" value="1"/>
</dbReference>
<evidence type="ECO:0000256" key="12">
    <source>
        <dbReference type="SAM" id="Phobius"/>
    </source>
</evidence>
<dbReference type="InterPro" id="IPR001996">
    <property type="entry name" value="PTS_IIB_1"/>
</dbReference>
<evidence type="ECO:0000256" key="5">
    <source>
        <dbReference type="ARBA" id="ARBA00022679"/>
    </source>
</evidence>
<dbReference type="GO" id="GO:0015764">
    <property type="term" value="P:N-acetylglucosamine transport"/>
    <property type="evidence" value="ECO:0007669"/>
    <property type="project" value="TreeGrafter"/>
</dbReference>
<evidence type="ECO:0000256" key="8">
    <source>
        <dbReference type="ARBA" id="ARBA00022777"/>
    </source>
</evidence>
<dbReference type="CDD" id="cd00212">
    <property type="entry name" value="PTS_IIB_glc"/>
    <property type="match status" value="1"/>
</dbReference>
<dbReference type="GO" id="GO:0009401">
    <property type="term" value="P:phosphoenolpyruvate-dependent sugar phosphotransferase system"/>
    <property type="evidence" value="ECO:0007669"/>
    <property type="project" value="UniProtKB-KW"/>
</dbReference>
<dbReference type="InterPro" id="IPR003352">
    <property type="entry name" value="PTS_EIIC"/>
</dbReference>
<proteinExistence type="predicted"/>
<dbReference type="Pfam" id="PF00358">
    <property type="entry name" value="PTS_EIIA_1"/>
    <property type="match status" value="1"/>
</dbReference>
<feature type="transmembrane region" description="Helical" evidence="12">
    <location>
        <begin position="232"/>
        <end position="255"/>
    </location>
</feature>
<dbReference type="RefSeq" id="WP_132417120.1">
    <property type="nucleotide sequence ID" value="NZ_SKFG01000003.1"/>
</dbReference>
<dbReference type="OrthoDB" id="9764327at2"/>
<feature type="domain" description="PTS EIIA type-1" evidence="13">
    <location>
        <begin position="487"/>
        <end position="591"/>
    </location>
</feature>
<dbReference type="NCBIfam" id="TIGR00830">
    <property type="entry name" value="PTBA"/>
    <property type="match status" value="1"/>
</dbReference>
<dbReference type="FunFam" id="2.70.70.10:FF:000001">
    <property type="entry name" value="PTS system glucose-specific IIA component"/>
    <property type="match status" value="1"/>
</dbReference>
<keyword evidence="3" id="KW-1003">Cell membrane</keyword>
<evidence type="ECO:0000256" key="1">
    <source>
        <dbReference type="ARBA" id="ARBA00004651"/>
    </source>
</evidence>
<protein>
    <submittedName>
        <fullName evidence="16">PTS glucose transporter subunit IIA</fullName>
    </submittedName>
</protein>
<feature type="domain" description="PTS EIIB type-1" evidence="14">
    <location>
        <begin position="386"/>
        <end position="468"/>
    </location>
</feature>
<dbReference type="InterPro" id="IPR013013">
    <property type="entry name" value="PTS_EIIC_1"/>
</dbReference>
<evidence type="ECO:0000256" key="11">
    <source>
        <dbReference type="PROSITE-ProRule" id="PRU00421"/>
    </source>
</evidence>
<feature type="transmembrane region" description="Helical" evidence="12">
    <location>
        <begin position="288"/>
        <end position="312"/>
    </location>
</feature>
<dbReference type="Gene3D" id="3.30.1360.60">
    <property type="entry name" value="Glucose permease domain IIB"/>
    <property type="match status" value="1"/>
</dbReference>
<comment type="caution">
    <text evidence="16">The sequence shown here is derived from an EMBL/GenBank/DDBJ whole genome shotgun (WGS) entry which is preliminary data.</text>
</comment>
<keyword evidence="8" id="KW-0418">Kinase</keyword>
<dbReference type="GO" id="GO:0016301">
    <property type="term" value="F:kinase activity"/>
    <property type="evidence" value="ECO:0007669"/>
    <property type="project" value="UniProtKB-KW"/>
</dbReference>
<feature type="transmembrane region" description="Helical" evidence="12">
    <location>
        <begin position="340"/>
        <end position="358"/>
    </location>
</feature>
<evidence type="ECO:0000256" key="6">
    <source>
        <dbReference type="ARBA" id="ARBA00022683"/>
    </source>
</evidence>
<dbReference type="SUPFAM" id="SSF55604">
    <property type="entry name" value="Glucose permease domain IIB"/>
    <property type="match status" value="1"/>
</dbReference>
<dbReference type="NCBIfam" id="TIGR00826">
    <property type="entry name" value="EIIB_glc"/>
    <property type="match status" value="1"/>
</dbReference>
<feature type="transmembrane region" description="Helical" evidence="12">
    <location>
        <begin position="58"/>
        <end position="88"/>
    </location>
</feature>
<dbReference type="Pfam" id="PF02378">
    <property type="entry name" value="PTS_EIIC"/>
    <property type="match status" value="1"/>
</dbReference>
<feature type="transmembrane region" description="Helical" evidence="12">
    <location>
        <begin position="164"/>
        <end position="186"/>
    </location>
</feature>
<keyword evidence="7 12" id="KW-0812">Transmembrane</keyword>
<dbReference type="PROSITE" id="PS51098">
    <property type="entry name" value="PTS_EIIB_TYPE_1"/>
    <property type="match status" value="1"/>
</dbReference>
<evidence type="ECO:0000313" key="17">
    <source>
        <dbReference type="Proteomes" id="UP000295418"/>
    </source>
</evidence>
<dbReference type="Proteomes" id="UP000295418">
    <property type="component" value="Unassembled WGS sequence"/>
</dbReference>
<dbReference type="GO" id="GO:0090563">
    <property type="term" value="F:protein-phosphocysteine-sugar phosphotransferase activity"/>
    <property type="evidence" value="ECO:0007669"/>
    <property type="project" value="TreeGrafter"/>
</dbReference>
<dbReference type="PROSITE" id="PS01035">
    <property type="entry name" value="PTS_EIIB_TYPE_1_CYS"/>
    <property type="match status" value="1"/>
</dbReference>
<dbReference type="InterPro" id="IPR011055">
    <property type="entry name" value="Dup_hybrid_motif"/>
</dbReference>
<keyword evidence="10 12" id="KW-0472">Membrane</keyword>
<keyword evidence="6" id="KW-0598">Phosphotransferase system</keyword>
<dbReference type="InterPro" id="IPR001127">
    <property type="entry name" value="PTS_EIIA_1_perm"/>
</dbReference>
<dbReference type="EMBL" id="SKFG01000003">
    <property type="protein sequence ID" value="TCZ79462.1"/>
    <property type="molecule type" value="Genomic_DNA"/>
</dbReference>
<evidence type="ECO:0000256" key="4">
    <source>
        <dbReference type="ARBA" id="ARBA00022597"/>
    </source>
</evidence>
<evidence type="ECO:0000256" key="9">
    <source>
        <dbReference type="ARBA" id="ARBA00022989"/>
    </source>
</evidence>
<organism evidence="16 17">
    <name type="scientific">Paenibacillus albiflavus</name>
    <dbReference type="NCBI Taxonomy" id="2545760"/>
    <lineage>
        <taxon>Bacteria</taxon>
        <taxon>Bacillati</taxon>
        <taxon>Bacillota</taxon>
        <taxon>Bacilli</taxon>
        <taxon>Bacillales</taxon>
        <taxon>Paenibacillaceae</taxon>
        <taxon>Paenibacillus</taxon>
    </lineage>
</organism>
<evidence type="ECO:0000256" key="10">
    <source>
        <dbReference type="ARBA" id="ARBA00023136"/>
    </source>
</evidence>
<dbReference type="SUPFAM" id="SSF51261">
    <property type="entry name" value="Duplicated hybrid motif"/>
    <property type="match status" value="1"/>
</dbReference>
<evidence type="ECO:0000259" key="13">
    <source>
        <dbReference type="PROSITE" id="PS51093"/>
    </source>
</evidence>
<dbReference type="Gene3D" id="2.70.70.10">
    <property type="entry name" value="Glucose Permease (Domain IIA)"/>
    <property type="match status" value="1"/>
</dbReference>
<dbReference type="PANTHER" id="PTHR30009">
    <property type="entry name" value="CYTOCHROME C-TYPE SYNTHESIS PROTEIN AND PTS TRANSMEMBRANE COMPONENT"/>
    <property type="match status" value="1"/>
</dbReference>
<evidence type="ECO:0000259" key="14">
    <source>
        <dbReference type="PROSITE" id="PS51098"/>
    </source>
</evidence>
<keyword evidence="2" id="KW-0813">Transport</keyword>
<dbReference type="GO" id="GO:0008982">
    <property type="term" value="F:protein-N(PI)-phosphohistidine-sugar phosphotransferase activity"/>
    <property type="evidence" value="ECO:0007669"/>
    <property type="project" value="InterPro"/>
</dbReference>
<keyword evidence="5" id="KW-0808">Transferase</keyword>